<proteinExistence type="predicted"/>
<dbReference type="OrthoDB" id="9998495at2759"/>
<dbReference type="AlphaFoldDB" id="B6QBD6"/>
<sequence length="204" mass="22626">MYIGATHSRIMRVPYVPEDVPVQNQTESDILARIVERRGSHGLLPLDRALLHSVFIADGWNTFLGSIRTKTSLHSILSELLICRVAVLNKASFEWDHHAPLLVEAGFPSDALHVLKLDTFEKLDSPDLQGEQLLSASQLAALAYADQMTLSVQVGDDVFEKLKQHYNTREIVEITATVSAYNCVSRFLVALDVDERAGKTDAGK</sequence>
<gene>
    <name evidence="1" type="ORF">PMAA_065220</name>
</gene>
<dbReference type="Proteomes" id="UP000001294">
    <property type="component" value="Unassembled WGS sequence"/>
</dbReference>
<dbReference type="Gene3D" id="1.20.1290.10">
    <property type="entry name" value="AhpD-like"/>
    <property type="match status" value="1"/>
</dbReference>
<evidence type="ECO:0000313" key="1">
    <source>
        <dbReference type="EMBL" id="EEA25412.1"/>
    </source>
</evidence>
<dbReference type="VEuPathDB" id="FungiDB:PMAA_065220"/>
<organism evidence="1 2">
    <name type="scientific">Talaromyces marneffei (strain ATCC 18224 / CBS 334.59 / QM 7333)</name>
    <name type="common">Penicillium marneffei</name>
    <dbReference type="NCBI Taxonomy" id="441960"/>
    <lineage>
        <taxon>Eukaryota</taxon>
        <taxon>Fungi</taxon>
        <taxon>Dikarya</taxon>
        <taxon>Ascomycota</taxon>
        <taxon>Pezizomycotina</taxon>
        <taxon>Eurotiomycetes</taxon>
        <taxon>Eurotiomycetidae</taxon>
        <taxon>Eurotiales</taxon>
        <taxon>Trichocomaceae</taxon>
        <taxon>Talaromyces</taxon>
        <taxon>Talaromyces sect. Talaromyces</taxon>
    </lineage>
</organism>
<dbReference type="PANTHER" id="PTHR34846:SF9">
    <property type="entry name" value="4-CARBOXYMUCONOLACTONE DECARBOXYLASE FAMILY PROTEIN (AFU_ORTHOLOGUE AFUA_1G03690)"/>
    <property type="match status" value="1"/>
</dbReference>
<dbReference type="PANTHER" id="PTHR34846">
    <property type="entry name" value="4-CARBOXYMUCONOLACTONE DECARBOXYLASE FAMILY PROTEIN (AFU_ORTHOLOGUE AFUA_6G11590)"/>
    <property type="match status" value="1"/>
</dbReference>
<keyword evidence="2" id="KW-1185">Reference proteome</keyword>
<accession>B6QBD6</accession>
<name>B6QBD6_TALMQ</name>
<dbReference type="PhylomeDB" id="B6QBD6"/>
<dbReference type="EMBL" id="DS995900">
    <property type="protein sequence ID" value="EEA25412.1"/>
    <property type="molecule type" value="Genomic_DNA"/>
</dbReference>
<dbReference type="HOGENOM" id="CLU_082760_2_0_1"/>
<protein>
    <submittedName>
        <fullName evidence="1">4-carboxymuconolactone decarboxylase family protein</fullName>
    </submittedName>
</protein>
<evidence type="ECO:0000313" key="2">
    <source>
        <dbReference type="Proteomes" id="UP000001294"/>
    </source>
</evidence>
<dbReference type="SUPFAM" id="SSF69118">
    <property type="entry name" value="AhpD-like"/>
    <property type="match status" value="1"/>
</dbReference>
<dbReference type="InterPro" id="IPR029032">
    <property type="entry name" value="AhpD-like"/>
</dbReference>
<reference evidence="2" key="1">
    <citation type="journal article" date="2015" name="Genome Announc.">
        <title>Genome sequence of the AIDS-associated pathogen Penicillium marneffei (ATCC18224) and its near taxonomic relative Talaromyces stipitatus (ATCC10500).</title>
        <authorList>
            <person name="Nierman W.C."/>
            <person name="Fedorova-Abrams N.D."/>
            <person name="Andrianopoulos A."/>
        </authorList>
    </citation>
    <scope>NUCLEOTIDE SEQUENCE [LARGE SCALE GENOMIC DNA]</scope>
    <source>
        <strain evidence="2">ATCC 18224 / CBS 334.59 / QM 7333</strain>
    </source>
</reference>